<evidence type="ECO:0000313" key="2">
    <source>
        <dbReference type="Proteomes" id="UP001271007"/>
    </source>
</evidence>
<dbReference type="EMBL" id="JAWDJX010000038">
    <property type="protein sequence ID" value="KAK3049614.1"/>
    <property type="molecule type" value="Genomic_DNA"/>
</dbReference>
<evidence type="ECO:0000313" key="1">
    <source>
        <dbReference type="EMBL" id="KAK3049614.1"/>
    </source>
</evidence>
<gene>
    <name evidence="1" type="ORF">LTR09_009035</name>
</gene>
<dbReference type="Proteomes" id="UP001271007">
    <property type="component" value="Unassembled WGS sequence"/>
</dbReference>
<dbReference type="InterPro" id="IPR038883">
    <property type="entry name" value="AN11006-like"/>
</dbReference>
<protein>
    <submittedName>
        <fullName evidence="1">Uncharacterized protein</fullName>
    </submittedName>
</protein>
<reference evidence="1" key="1">
    <citation type="submission" date="2023-04" db="EMBL/GenBank/DDBJ databases">
        <title>Black Yeasts Isolated from many extreme environments.</title>
        <authorList>
            <person name="Coleine C."/>
            <person name="Stajich J.E."/>
            <person name="Selbmann L."/>
        </authorList>
    </citation>
    <scope>NUCLEOTIDE SEQUENCE</scope>
    <source>
        <strain evidence="1">CCFEE 5312</strain>
    </source>
</reference>
<proteinExistence type="predicted"/>
<keyword evidence="2" id="KW-1185">Reference proteome</keyword>
<dbReference type="PANTHER" id="PTHR42085">
    <property type="entry name" value="F-BOX DOMAIN-CONTAINING PROTEIN"/>
    <property type="match status" value="1"/>
</dbReference>
<accession>A0AAJ0DG70</accession>
<sequence>MEHQTSAVPALSNSSPQTQSPFFALPAELRNDIYHRALTARFNWNDRGTIKLSSRKNKKFGPNLLMLLQTCRLICCEAREIFYSIHHLELDCDGIVTSYQSSGATGYGSFVRELDPGRLNGIQVLTTNIDATEQARSVLVAARRCERLHYLRLYFLLDHRHMPSNHHPEGFGVEFARERETLKNAIDACPQPLRTIHFDFRHHESQYLGNFATQFRQMHYEDHCQKQYWELGLEITETLKTFLESSIARRQSLHGAHSVSTST</sequence>
<dbReference type="PANTHER" id="PTHR42085:SF1">
    <property type="entry name" value="F-BOX DOMAIN-CONTAINING PROTEIN"/>
    <property type="match status" value="1"/>
</dbReference>
<dbReference type="AlphaFoldDB" id="A0AAJ0DG70"/>
<comment type="caution">
    <text evidence="1">The sequence shown here is derived from an EMBL/GenBank/DDBJ whole genome shotgun (WGS) entry which is preliminary data.</text>
</comment>
<organism evidence="1 2">
    <name type="scientific">Extremus antarcticus</name>
    <dbReference type="NCBI Taxonomy" id="702011"/>
    <lineage>
        <taxon>Eukaryota</taxon>
        <taxon>Fungi</taxon>
        <taxon>Dikarya</taxon>
        <taxon>Ascomycota</taxon>
        <taxon>Pezizomycotina</taxon>
        <taxon>Dothideomycetes</taxon>
        <taxon>Dothideomycetidae</taxon>
        <taxon>Mycosphaerellales</taxon>
        <taxon>Extremaceae</taxon>
        <taxon>Extremus</taxon>
    </lineage>
</organism>
<name>A0AAJ0DG70_9PEZI</name>